<organism evidence="1 2">
    <name type="scientific">Flavobacterium limnosediminis JC2902</name>
    <dbReference type="NCBI Taxonomy" id="1341181"/>
    <lineage>
        <taxon>Bacteria</taxon>
        <taxon>Pseudomonadati</taxon>
        <taxon>Bacteroidota</taxon>
        <taxon>Flavobacteriia</taxon>
        <taxon>Flavobacteriales</taxon>
        <taxon>Flavobacteriaceae</taxon>
        <taxon>Flavobacterium</taxon>
    </lineage>
</organism>
<sequence>MGILDLLFGKKIIKQDDFFGEMKSDRTRKNDETKSISWGFNKKIGQFQKETYIILEGNYNNVNPTQKSQLKSFIENFDSIYSLETDKLIESNNKFMKFKNWRNEYYIAFICPLWGSNTNFEINFEPIDEENNDNHFSYELINGVLKNIATY</sequence>
<gene>
    <name evidence="1" type="ORF">FLJC2902T_31570</name>
</gene>
<dbReference type="Proteomes" id="UP000018004">
    <property type="component" value="Unassembled WGS sequence"/>
</dbReference>
<dbReference type="AlphaFoldDB" id="V6SG45"/>
<dbReference type="STRING" id="1341181.FLJC2902T_31570"/>
<comment type="caution">
    <text evidence="1">The sequence shown here is derived from an EMBL/GenBank/DDBJ whole genome shotgun (WGS) entry which is preliminary data.</text>
</comment>
<proteinExistence type="predicted"/>
<dbReference type="OrthoDB" id="1442665at2"/>
<reference evidence="1 2" key="1">
    <citation type="submission" date="2013-08" db="EMBL/GenBank/DDBJ databases">
        <title>Flavobacterium limnosediminis JC2902 genome sequencing.</title>
        <authorList>
            <person name="Lee K."/>
            <person name="Yi H."/>
            <person name="Park S."/>
            <person name="Chun J."/>
        </authorList>
    </citation>
    <scope>NUCLEOTIDE SEQUENCE [LARGE SCALE GENOMIC DNA]</scope>
    <source>
        <strain evidence="1 2">JC2902</strain>
    </source>
</reference>
<name>V6SG45_9FLAO</name>
<evidence type="ECO:0000313" key="1">
    <source>
        <dbReference type="EMBL" id="ESU25217.1"/>
    </source>
</evidence>
<dbReference type="RefSeq" id="WP_023580688.1">
    <property type="nucleotide sequence ID" value="NZ_AVGG01000033.1"/>
</dbReference>
<dbReference type="PATRIC" id="fig|1341181.4.peg.3103"/>
<dbReference type="EMBL" id="AVGG01000033">
    <property type="protein sequence ID" value="ESU25217.1"/>
    <property type="molecule type" value="Genomic_DNA"/>
</dbReference>
<keyword evidence="2" id="KW-1185">Reference proteome</keyword>
<accession>V6SG45</accession>
<protein>
    <submittedName>
        <fullName evidence="1">Uncharacterized protein</fullName>
    </submittedName>
</protein>
<evidence type="ECO:0000313" key="2">
    <source>
        <dbReference type="Proteomes" id="UP000018004"/>
    </source>
</evidence>